<dbReference type="EMBL" id="JAUEPT010000229">
    <property type="protein sequence ID" value="KAK0429609.1"/>
    <property type="molecule type" value="Genomic_DNA"/>
</dbReference>
<proteinExistence type="predicted"/>
<feature type="compositionally biased region" description="Polar residues" evidence="1">
    <location>
        <begin position="109"/>
        <end position="119"/>
    </location>
</feature>
<protein>
    <recommendedName>
        <fullName evidence="4">DNase I-like protein</fullName>
    </recommendedName>
</protein>
<dbReference type="AlphaFoldDB" id="A0AA39IUV6"/>
<evidence type="ECO:0008006" key="4">
    <source>
        <dbReference type="Google" id="ProtNLM"/>
    </source>
</evidence>
<name>A0AA39IUV6_9AGAR</name>
<dbReference type="Proteomes" id="UP001175226">
    <property type="component" value="Unassembled WGS sequence"/>
</dbReference>
<accession>A0AA39IUV6</accession>
<keyword evidence="3" id="KW-1185">Reference proteome</keyword>
<organism evidence="2 3">
    <name type="scientific">Armillaria borealis</name>
    <dbReference type="NCBI Taxonomy" id="47425"/>
    <lineage>
        <taxon>Eukaryota</taxon>
        <taxon>Fungi</taxon>
        <taxon>Dikarya</taxon>
        <taxon>Basidiomycota</taxon>
        <taxon>Agaricomycotina</taxon>
        <taxon>Agaricomycetes</taxon>
        <taxon>Agaricomycetidae</taxon>
        <taxon>Agaricales</taxon>
        <taxon>Marasmiineae</taxon>
        <taxon>Physalacriaceae</taxon>
        <taxon>Armillaria</taxon>
    </lineage>
</organism>
<reference evidence="2" key="1">
    <citation type="submission" date="2023-06" db="EMBL/GenBank/DDBJ databases">
        <authorList>
            <consortium name="Lawrence Berkeley National Laboratory"/>
            <person name="Ahrendt S."/>
            <person name="Sahu N."/>
            <person name="Indic B."/>
            <person name="Wong-Bajracharya J."/>
            <person name="Merenyi Z."/>
            <person name="Ke H.-M."/>
            <person name="Monk M."/>
            <person name="Kocsube S."/>
            <person name="Drula E."/>
            <person name="Lipzen A."/>
            <person name="Balint B."/>
            <person name="Henrissat B."/>
            <person name="Andreopoulos B."/>
            <person name="Martin F.M."/>
            <person name="Harder C.B."/>
            <person name="Rigling D."/>
            <person name="Ford K.L."/>
            <person name="Foster G.D."/>
            <person name="Pangilinan J."/>
            <person name="Papanicolaou A."/>
            <person name="Barry K."/>
            <person name="LaButti K."/>
            <person name="Viragh M."/>
            <person name="Koriabine M."/>
            <person name="Yan M."/>
            <person name="Riley R."/>
            <person name="Champramary S."/>
            <person name="Plett K.L."/>
            <person name="Tsai I.J."/>
            <person name="Slot J."/>
            <person name="Sipos G."/>
            <person name="Plett J."/>
            <person name="Nagy L.G."/>
            <person name="Grigoriev I.V."/>
        </authorList>
    </citation>
    <scope>NUCLEOTIDE SEQUENCE</scope>
    <source>
        <strain evidence="2">FPL87.14</strain>
    </source>
</reference>
<feature type="compositionally biased region" description="Basic and acidic residues" evidence="1">
    <location>
        <begin position="14"/>
        <end position="26"/>
    </location>
</feature>
<evidence type="ECO:0000313" key="3">
    <source>
        <dbReference type="Proteomes" id="UP001175226"/>
    </source>
</evidence>
<feature type="region of interest" description="Disordered" evidence="1">
    <location>
        <begin position="109"/>
        <end position="136"/>
    </location>
</feature>
<gene>
    <name evidence="2" type="ORF">EV421DRAFT_1745328</name>
</gene>
<comment type="caution">
    <text evidence="2">The sequence shown here is derived from an EMBL/GenBank/DDBJ whole genome shotgun (WGS) entry which is preliminary data.</text>
</comment>
<feature type="region of interest" description="Disordered" evidence="1">
    <location>
        <begin position="1"/>
        <end position="33"/>
    </location>
</feature>
<sequence length="193" mass="21406">MHKYGNRWTSMDTIRTRQNKEGEHPTGETGGRALEYGLPNFRRQTVDNTSILDHVRVLNGHTNRSNTSGDALEMTDRYVGLHNDTLPPPRNGENVPQNGVQSPALAVNQTQSNRNSQDINRGGQSGCPASCQGSNQCSKKSTKAAIMIASLNIRGYGSKNLEDKESRWLHINQIMREEKIGVLAVQEAHLNDE</sequence>
<evidence type="ECO:0000313" key="2">
    <source>
        <dbReference type="EMBL" id="KAK0429609.1"/>
    </source>
</evidence>
<evidence type="ECO:0000256" key="1">
    <source>
        <dbReference type="SAM" id="MobiDB-lite"/>
    </source>
</evidence>